<dbReference type="InterPro" id="IPR040366">
    <property type="entry name" value="Nab2/ZC3H14"/>
</dbReference>
<feature type="region of interest" description="Disordered" evidence="1">
    <location>
        <begin position="105"/>
        <end position="149"/>
    </location>
</feature>
<feature type="region of interest" description="Disordered" evidence="1">
    <location>
        <begin position="451"/>
        <end position="483"/>
    </location>
</feature>
<comment type="caution">
    <text evidence="3">The sequence shown here is derived from an EMBL/GenBank/DDBJ whole genome shotgun (WGS) entry which is preliminary data.</text>
</comment>
<dbReference type="GO" id="GO:0005737">
    <property type="term" value="C:cytoplasm"/>
    <property type="evidence" value="ECO:0007669"/>
    <property type="project" value="TreeGrafter"/>
</dbReference>
<feature type="compositionally biased region" description="Low complexity" evidence="1">
    <location>
        <begin position="469"/>
        <end position="478"/>
    </location>
</feature>
<dbReference type="Gene3D" id="1.20.1390.10">
    <property type="entry name" value="PWI domain"/>
    <property type="match status" value="1"/>
</dbReference>
<evidence type="ECO:0000256" key="1">
    <source>
        <dbReference type="SAM" id="MobiDB-lite"/>
    </source>
</evidence>
<dbReference type="Proteomes" id="UP000623129">
    <property type="component" value="Unassembled WGS sequence"/>
</dbReference>
<proteinExistence type="predicted"/>
<dbReference type="InterPro" id="IPR002483">
    <property type="entry name" value="PWI_dom"/>
</dbReference>
<name>A0A833RPA9_9POAL</name>
<organism evidence="3 4">
    <name type="scientific">Carex littledalei</name>
    <dbReference type="NCBI Taxonomy" id="544730"/>
    <lineage>
        <taxon>Eukaryota</taxon>
        <taxon>Viridiplantae</taxon>
        <taxon>Streptophyta</taxon>
        <taxon>Embryophyta</taxon>
        <taxon>Tracheophyta</taxon>
        <taxon>Spermatophyta</taxon>
        <taxon>Magnoliopsida</taxon>
        <taxon>Liliopsida</taxon>
        <taxon>Poales</taxon>
        <taxon>Cyperaceae</taxon>
        <taxon>Cyperoideae</taxon>
        <taxon>Cariceae</taxon>
        <taxon>Carex</taxon>
        <taxon>Carex subgen. Euthyceras</taxon>
    </lineage>
</organism>
<dbReference type="PANTHER" id="PTHR14738:SF37">
    <property type="entry name" value="PWI DOMAIN-CONTAINING PROTEIN"/>
    <property type="match status" value="1"/>
</dbReference>
<dbReference type="EMBL" id="SWLB01000005">
    <property type="protein sequence ID" value="KAF3338768.1"/>
    <property type="molecule type" value="Genomic_DNA"/>
</dbReference>
<feature type="domain" description="PWI" evidence="2">
    <location>
        <begin position="41"/>
        <end position="95"/>
    </location>
</feature>
<dbReference type="GO" id="GO:0043488">
    <property type="term" value="P:regulation of mRNA stability"/>
    <property type="evidence" value="ECO:0007669"/>
    <property type="project" value="InterPro"/>
</dbReference>
<dbReference type="GO" id="GO:0008143">
    <property type="term" value="F:poly(A) binding"/>
    <property type="evidence" value="ECO:0007669"/>
    <property type="project" value="InterPro"/>
</dbReference>
<protein>
    <submittedName>
        <fullName evidence="3">Zinc finger CCCH domain-containing protein 14</fullName>
    </submittedName>
</protein>
<evidence type="ECO:0000313" key="4">
    <source>
        <dbReference type="Proteomes" id="UP000623129"/>
    </source>
</evidence>
<dbReference type="Pfam" id="PF01480">
    <property type="entry name" value="PWI"/>
    <property type="match status" value="1"/>
</dbReference>
<dbReference type="OrthoDB" id="4726at2759"/>
<keyword evidence="4" id="KW-1185">Reference proteome</keyword>
<dbReference type="GO" id="GO:0005634">
    <property type="term" value="C:nucleus"/>
    <property type="evidence" value="ECO:0007669"/>
    <property type="project" value="TreeGrafter"/>
</dbReference>
<evidence type="ECO:0000259" key="2">
    <source>
        <dbReference type="Pfam" id="PF01480"/>
    </source>
</evidence>
<accession>A0A833RPA9</accession>
<evidence type="ECO:0000313" key="3">
    <source>
        <dbReference type="EMBL" id="KAF3338768.1"/>
    </source>
</evidence>
<sequence>MVGVREESDKINELFKSDPVTYRVDRRSALKMKLRRALSEKLTVFLSSFADETLVEYVIVLLCNGKDQYQARKDLVDFLEDSTESFVAWLWDFLSRKIDAVEKSGHTTSSCKRTEVQRPSNELRAHAGNASLVRPQDNEGPAEQSKYFAGSRETSNNLVLRSRNLQEEICGGVTHERSLALEEDLHERVTPRRSLRKKKIEEDPPISKPRGISSLGFVGGPYSPCLENGWHYKKGEKAHDSTRPSTSFQRPRSEVVAIGRKSKSSNKEVLRTKHSKKLPKLAMDKELKPVQRNVWDRLGKPQNETNNPFRERNNSLLVPTASVPPIDPLITQNLPSALPLHPHAQDHFVSTSFYPEQVVKTSSICTPMRANGVIVNKLKRQFEQIESHLLASAVTSKSRERVPAKQRLGISVGAPQLLSVGNCFSSNMVKEEPALVEIGFKPEIVCNAESVNSEQRPPITPTKEKALENSESGNSSEEPPSKVAHMKVKLEEMENYMQELCTKHANLENLKPYSETNPSSGTLWGYEGSNSVPFCEMWRCDESSLAERYNYWQTKGVKIAFFFATVEQAACVVFTKKDSVEKAISLSGTSLFSRTLKVMRKGDAPAGLLEQPHSLQLSPPSWNSLHRYPMTTHLQWRRETYPSVSK</sequence>
<dbReference type="PANTHER" id="PTHR14738">
    <property type="entry name" value="ZINC FINGER CCCH DOMAIN-CONTAINING PROTEIN 14"/>
    <property type="match status" value="1"/>
</dbReference>
<feature type="compositionally biased region" description="Basic and acidic residues" evidence="1">
    <location>
        <begin position="112"/>
        <end position="125"/>
    </location>
</feature>
<reference evidence="3" key="1">
    <citation type="submission" date="2020-01" db="EMBL/GenBank/DDBJ databases">
        <title>Genome sequence of Kobresia littledalei, the first chromosome-level genome in the family Cyperaceae.</title>
        <authorList>
            <person name="Qu G."/>
        </authorList>
    </citation>
    <scope>NUCLEOTIDE SEQUENCE</scope>
    <source>
        <strain evidence="3">C.B.Clarke</strain>
        <tissue evidence="3">Leaf</tissue>
    </source>
</reference>
<dbReference type="AlphaFoldDB" id="A0A833RPA9"/>
<gene>
    <name evidence="3" type="ORF">FCM35_KLT17605</name>
</gene>